<protein>
    <submittedName>
        <fullName evidence="1">Uncharacterized protein</fullName>
    </submittedName>
</protein>
<accession>A0A4R0JD84</accession>
<reference evidence="1 2" key="1">
    <citation type="submission" date="2019-02" db="EMBL/GenBank/DDBJ databases">
        <title>Kribbella capetownensis sp. nov. and Kribbella speibonae sp. nov., isolated from soil.</title>
        <authorList>
            <person name="Curtis S.M."/>
            <person name="Norton I."/>
            <person name="Everest G.J."/>
            <person name="Meyers P.R."/>
        </authorList>
    </citation>
    <scope>NUCLEOTIDE SEQUENCE [LARGE SCALE GENOMIC DNA]</scope>
    <source>
        <strain evidence="1 2">YM53</strain>
    </source>
</reference>
<dbReference type="AlphaFoldDB" id="A0A4R0JD84"/>
<organism evidence="1 2">
    <name type="scientific">Kribbella capetownensis</name>
    <dbReference type="NCBI Taxonomy" id="1572659"/>
    <lineage>
        <taxon>Bacteria</taxon>
        <taxon>Bacillati</taxon>
        <taxon>Actinomycetota</taxon>
        <taxon>Actinomycetes</taxon>
        <taxon>Propionibacteriales</taxon>
        <taxon>Kribbellaceae</taxon>
        <taxon>Kribbella</taxon>
    </lineage>
</organism>
<dbReference type="RefSeq" id="WP_131518491.1">
    <property type="nucleotide sequence ID" value="NZ_SJKD01000011.1"/>
</dbReference>
<proteinExistence type="predicted"/>
<dbReference type="Proteomes" id="UP000293342">
    <property type="component" value="Unassembled WGS sequence"/>
</dbReference>
<gene>
    <name evidence="1" type="ORF">E0H75_37675</name>
</gene>
<sequence>MNESVVEINGHRVVAVSRVTTLARLSAGSVCIRCGAHFVDRLEIENTSCPVAGNTHGHELFTNPDDGLLYCRRCPLVAYDLDDVATEPQCPMPLHAWRVP</sequence>
<comment type="caution">
    <text evidence="1">The sequence shown here is derived from an EMBL/GenBank/DDBJ whole genome shotgun (WGS) entry which is preliminary data.</text>
</comment>
<evidence type="ECO:0000313" key="2">
    <source>
        <dbReference type="Proteomes" id="UP000293342"/>
    </source>
</evidence>
<dbReference type="EMBL" id="SJKD01000011">
    <property type="protein sequence ID" value="TCC44007.1"/>
    <property type="molecule type" value="Genomic_DNA"/>
</dbReference>
<dbReference type="OrthoDB" id="3829006at2"/>
<evidence type="ECO:0000313" key="1">
    <source>
        <dbReference type="EMBL" id="TCC44007.1"/>
    </source>
</evidence>
<keyword evidence="2" id="KW-1185">Reference proteome</keyword>
<name>A0A4R0JD84_9ACTN</name>